<evidence type="ECO:0000256" key="1">
    <source>
        <dbReference type="ARBA" id="ARBA00004127"/>
    </source>
</evidence>
<feature type="transmembrane region" description="Helical" evidence="6">
    <location>
        <begin position="109"/>
        <end position="131"/>
    </location>
</feature>
<dbReference type="Pfam" id="PF11700">
    <property type="entry name" value="ATG22"/>
    <property type="match status" value="2"/>
</dbReference>
<feature type="transmembrane region" description="Helical" evidence="6">
    <location>
        <begin position="273"/>
        <end position="295"/>
    </location>
</feature>
<evidence type="ECO:0000256" key="2">
    <source>
        <dbReference type="ARBA" id="ARBA00022448"/>
    </source>
</evidence>
<comment type="caution">
    <text evidence="8">The sequence shown here is derived from an EMBL/GenBank/DDBJ whole genome shotgun (WGS) entry which is preliminary data.</text>
</comment>
<dbReference type="InterPro" id="IPR020846">
    <property type="entry name" value="MFS_dom"/>
</dbReference>
<dbReference type="InterPro" id="IPR036259">
    <property type="entry name" value="MFS_trans_sf"/>
</dbReference>
<feature type="transmembrane region" description="Helical" evidence="6">
    <location>
        <begin position="392"/>
        <end position="413"/>
    </location>
</feature>
<dbReference type="SUPFAM" id="SSF103473">
    <property type="entry name" value="MFS general substrate transporter"/>
    <property type="match status" value="1"/>
</dbReference>
<organism evidence="8 9">
    <name type="scientific">Thiohalophilus thiocyanatoxydans</name>
    <dbReference type="NCBI Taxonomy" id="381308"/>
    <lineage>
        <taxon>Bacteria</taxon>
        <taxon>Pseudomonadati</taxon>
        <taxon>Pseudomonadota</taxon>
        <taxon>Gammaproteobacteria</taxon>
        <taxon>Thiohalomonadales</taxon>
        <taxon>Thiohalophilaceae</taxon>
        <taxon>Thiohalophilus</taxon>
    </lineage>
</organism>
<dbReference type="PANTHER" id="PTHR23519:SF1">
    <property type="entry name" value="AUTOPHAGY-RELATED PROTEIN 22"/>
    <property type="match status" value="1"/>
</dbReference>
<dbReference type="PROSITE" id="PS50850">
    <property type="entry name" value="MFS"/>
    <property type="match status" value="1"/>
</dbReference>
<keyword evidence="4 6" id="KW-1133">Transmembrane helix</keyword>
<dbReference type="InterPro" id="IPR050495">
    <property type="entry name" value="ATG22/LtaA_families"/>
</dbReference>
<keyword evidence="5 6" id="KW-0472">Membrane</keyword>
<dbReference type="Proteomes" id="UP000294914">
    <property type="component" value="Unassembled WGS sequence"/>
</dbReference>
<feature type="transmembrane region" description="Helical" evidence="6">
    <location>
        <begin position="327"/>
        <end position="349"/>
    </location>
</feature>
<dbReference type="GO" id="GO:0012505">
    <property type="term" value="C:endomembrane system"/>
    <property type="evidence" value="ECO:0007669"/>
    <property type="project" value="UniProtKB-SubCell"/>
</dbReference>
<evidence type="ECO:0000313" key="9">
    <source>
        <dbReference type="Proteomes" id="UP000294914"/>
    </source>
</evidence>
<feature type="transmembrane region" description="Helical" evidence="6">
    <location>
        <begin position="151"/>
        <end position="172"/>
    </location>
</feature>
<dbReference type="AlphaFoldDB" id="A0A4R8IW72"/>
<name>A0A4R8IW72_9GAMM</name>
<feature type="transmembrane region" description="Helical" evidence="6">
    <location>
        <begin position="84"/>
        <end position="103"/>
    </location>
</feature>
<feature type="transmembrane region" description="Helical" evidence="6">
    <location>
        <begin position="232"/>
        <end position="249"/>
    </location>
</feature>
<evidence type="ECO:0000256" key="6">
    <source>
        <dbReference type="SAM" id="Phobius"/>
    </source>
</evidence>
<evidence type="ECO:0000256" key="4">
    <source>
        <dbReference type="ARBA" id="ARBA00022989"/>
    </source>
</evidence>
<keyword evidence="9" id="KW-1185">Reference proteome</keyword>
<keyword evidence="2" id="KW-0813">Transport</keyword>
<dbReference type="EMBL" id="SOQX01000003">
    <property type="protein sequence ID" value="TDY01633.1"/>
    <property type="molecule type" value="Genomic_DNA"/>
</dbReference>
<dbReference type="RefSeq" id="WP_134082896.1">
    <property type="nucleotide sequence ID" value="NZ_SOQX01000003.1"/>
</dbReference>
<feature type="transmembrane region" description="Helical" evidence="6">
    <location>
        <begin position="12"/>
        <end position="36"/>
    </location>
</feature>
<feature type="transmembrane region" description="Helical" evidence="6">
    <location>
        <begin position="184"/>
        <end position="206"/>
    </location>
</feature>
<dbReference type="Gene3D" id="1.20.1250.20">
    <property type="entry name" value="MFS general substrate transporter like domains"/>
    <property type="match status" value="2"/>
</dbReference>
<feature type="transmembrane region" description="Helical" evidence="6">
    <location>
        <begin position="302"/>
        <end position="321"/>
    </location>
</feature>
<dbReference type="PANTHER" id="PTHR23519">
    <property type="entry name" value="AUTOPHAGY-RELATED PROTEIN 22"/>
    <property type="match status" value="1"/>
</dbReference>
<evidence type="ECO:0000256" key="3">
    <source>
        <dbReference type="ARBA" id="ARBA00022692"/>
    </source>
</evidence>
<feature type="domain" description="Major facilitator superfamily (MFS) profile" evidence="7">
    <location>
        <begin position="232"/>
        <end position="423"/>
    </location>
</feature>
<comment type="subcellular location">
    <subcellularLocation>
        <location evidence="1">Endomembrane system</location>
        <topology evidence="1">Multi-pass membrane protein</topology>
    </subcellularLocation>
</comment>
<evidence type="ECO:0000259" key="7">
    <source>
        <dbReference type="PROSITE" id="PS50850"/>
    </source>
</evidence>
<sequence length="423" mass="46131">MWKLLTEKKVLSWALYDWANSAFATVMLAGLFPIFFKEYLSADQSATTSTFHLGVANSAAGIVIVLLAPILGAIADAGQARKRLLLSFASLGMIMTVSLYGVAEGAWLTAAILYALGVIGFMGSLIFYDALIVKVARPEQYDLVSGYGYSLGYLGGGLLFSLDVLMTLYPAWFGFADAGEAVRFSFITVAIWWAVFTLPLVFNVPADEGLRLPMFKAVRGGFRQLRTTFQEIRKLRVVSLFLLAYWLYIDGVDTVVRMAVDYGMSIGFDSNDLIIALLITQFVGFPAALLFGMLGQKIGPKAGILIALGVYFFVTTWAYFMEEVYEFYMLAVVIGLVQGGVQSLSRSLYARIIPPEKSGEFFGFYNMMGKFAAVIGPVMMGTVAMLTDSSRLGILSITLLFALGGGLLLLVNVKEGERIAGQL</sequence>
<proteinExistence type="predicted"/>
<protein>
    <submittedName>
        <fullName evidence="8">UMF1 family MFS transporter</fullName>
    </submittedName>
</protein>
<keyword evidence="3 6" id="KW-0812">Transmembrane</keyword>
<evidence type="ECO:0000313" key="8">
    <source>
        <dbReference type="EMBL" id="TDY01633.1"/>
    </source>
</evidence>
<evidence type="ECO:0000256" key="5">
    <source>
        <dbReference type="ARBA" id="ARBA00023136"/>
    </source>
</evidence>
<dbReference type="OrthoDB" id="9768783at2"/>
<dbReference type="InterPro" id="IPR024671">
    <property type="entry name" value="Atg22-like"/>
</dbReference>
<reference evidence="8 9" key="1">
    <citation type="submission" date="2019-03" db="EMBL/GenBank/DDBJ databases">
        <title>Genomic Encyclopedia of Type Strains, Phase IV (KMG-IV): sequencing the most valuable type-strain genomes for metagenomic binning, comparative biology and taxonomic classification.</title>
        <authorList>
            <person name="Goeker M."/>
        </authorList>
    </citation>
    <scope>NUCLEOTIDE SEQUENCE [LARGE SCALE GENOMIC DNA]</scope>
    <source>
        <strain evidence="8 9">DSM 16326</strain>
    </source>
</reference>
<feature type="transmembrane region" description="Helical" evidence="6">
    <location>
        <begin position="56"/>
        <end position="77"/>
    </location>
</feature>
<gene>
    <name evidence="8" type="ORF">EDC23_1522</name>
</gene>
<feature type="transmembrane region" description="Helical" evidence="6">
    <location>
        <begin position="361"/>
        <end position="386"/>
    </location>
</feature>
<dbReference type="GO" id="GO:0022857">
    <property type="term" value="F:transmembrane transporter activity"/>
    <property type="evidence" value="ECO:0007669"/>
    <property type="project" value="InterPro"/>
</dbReference>
<accession>A0A4R8IW72</accession>